<feature type="compositionally biased region" description="Basic and acidic residues" evidence="1">
    <location>
        <begin position="65"/>
        <end position="75"/>
    </location>
</feature>
<feature type="region of interest" description="Disordered" evidence="1">
    <location>
        <begin position="322"/>
        <end position="456"/>
    </location>
</feature>
<feature type="compositionally biased region" description="Polar residues" evidence="1">
    <location>
        <begin position="291"/>
        <end position="302"/>
    </location>
</feature>
<feature type="compositionally biased region" description="Basic and acidic residues" evidence="1">
    <location>
        <begin position="445"/>
        <end position="456"/>
    </location>
</feature>
<dbReference type="Pfam" id="PF14529">
    <property type="entry name" value="Exo_endo_phos_2"/>
    <property type="match status" value="1"/>
</dbReference>
<dbReference type="GO" id="GO:0003824">
    <property type="term" value="F:catalytic activity"/>
    <property type="evidence" value="ECO:0007669"/>
    <property type="project" value="InterPro"/>
</dbReference>
<evidence type="ECO:0000313" key="3">
    <source>
        <dbReference type="EMBL" id="KAK7578285.1"/>
    </source>
</evidence>
<proteinExistence type="predicted"/>
<dbReference type="Pfam" id="PF00078">
    <property type="entry name" value="RVT_1"/>
    <property type="match status" value="1"/>
</dbReference>
<dbReference type="PROSITE" id="PS50878">
    <property type="entry name" value="RT_POL"/>
    <property type="match status" value="1"/>
</dbReference>
<dbReference type="Gene3D" id="3.60.10.10">
    <property type="entry name" value="Endonuclease/exonuclease/phosphatase"/>
    <property type="match status" value="1"/>
</dbReference>
<dbReference type="InterPro" id="IPR043502">
    <property type="entry name" value="DNA/RNA_pol_sf"/>
</dbReference>
<feature type="compositionally biased region" description="Basic and acidic residues" evidence="1">
    <location>
        <begin position="131"/>
        <end position="157"/>
    </location>
</feature>
<evidence type="ECO:0000256" key="1">
    <source>
        <dbReference type="SAM" id="MobiDB-lite"/>
    </source>
</evidence>
<feature type="compositionally biased region" description="Basic residues" evidence="1">
    <location>
        <begin position="431"/>
        <end position="442"/>
    </location>
</feature>
<evidence type="ECO:0000259" key="2">
    <source>
        <dbReference type="PROSITE" id="PS50878"/>
    </source>
</evidence>
<organism evidence="3 4">
    <name type="scientific">Parthenolecanium corni</name>
    <dbReference type="NCBI Taxonomy" id="536013"/>
    <lineage>
        <taxon>Eukaryota</taxon>
        <taxon>Metazoa</taxon>
        <taxon>Ecdysozoa</taxon>
        <taxon>Arthropoda</taxon>
        <taxon>Hexapoda</taxon>
        <taxon>Insecta</taxon>
        <taxon>Pterygota</taxon>
        <taxon>Neoptera</taxon>
        <taxon>Paraneoptera</taxon>
        <taxon>Hemiptera</taxon>
        <taxon>Sternorrhyncha</taxon>
        <taxon>Coccoidea</taxon>
        <taxon>Coccidae</taxon>
        <taxon>Parthenolecanium</taxon>
    </lineage>
</organism>
<evidence type="ECO:0000313" key="4">
    <source>
        <dbReference type="Proteomes" id="UP001367676"/>
    </source>
</evidence>
<dbReference type="CDD" id="cd01650">
    <property type="entry name" value="RT_nLTR_like"/>
    <property type="match status" value="1"/>
</dbReference>
<protein>
    <recommendedName>
        <fullName evidence="2">Reverse transcriptase domain-containing protein</fullName>
    </recommendedName>
</protein>
<comment type="caution">
    <text evidence="3">The sequence shown here is derived from an EMBL/GenBank/DDBJ whole genome shotgun (WGS) entry which is preliminary data.</text>
</comment>
<dbReference type="PANTHER" id="PTHR19446">
    <property type="entry name" value="REVERSE TRANSCRIPTASES"/>
    <property type="match status" value="1"/>
</dbReference>
<accession>A0AAN9T8V2</accession>
<dbReference type="GO" id="GO:0071897">
    <property type="term" value="P:DNA biosynthetic process"/>
    <property type="evidence" value="ECO:0007669"/>
    <property type="project" value="UniProtKB-ARBA"/>
</dbReference>
<feature type="domain" description="Reverse transcriptase" evidence="2">
    <location>
        <begin position="1111"/>
        <end position="1380"/>
    </location>
</feature>
<dbReference type="SUPFAM" id="SSF56672">
    <property type="entry name" value="DNA/RNA polymerases"/>
    <property type="match status" value="1"/>
</dbReference>
<keyword evidence="4" id="KW-1185">Reference proteome</keyword>
<feature type="region of interest" description="Disordered" evidence="1">
    <location>
        <begin position="21"/>
        <end position="86"/>
    </location>
</feature>
<dbReference type="SUPFAM" id="SSF56219">
    <property type="entry name" value="DNase I-like"/>
    <property type="match status" value="1"/>
</dbReference>
<name>A0AAN9T8V2_9HEMI</name>
<dbReference type="EMBL" id="JBBCAQ010000035">
    <property type="protein sequence ID" value="KAK7578285.1"/>
    <property type="molecule type" value="Genomic_DNA"/>
</dbReference>
<gene>
    <name evidence="3" type="ORF">V9T40_010490</name>
</gene>
<reference evidence="3 4" key="1">
    <citation type="submission" date="2024-03" db="EMBL/GenBank/DDBJ databases">
        <title>Adaptation during the transition from Ophiocordyceps entomopathogen to insect associate is accompanied by gene loss and intensified selection.</title>
        <authorList>
            <person name="Ward C.M."/>
            <person name="Onetto C.A."/>
            <person name="Borneman A.R."/>
        </authorList>
    </citation>
    <scope>NUCLEOTIDE SEQUENCE [LARGE SCALE GENOMIC DNA]</scope>
    <source>
        <strain evidence="3">AWRI1</strain>
        <tissue evidence="3">Single Adult Female</tissue>
    </source>
</reference>
<dbReference type="InterPro" id="IPR036691">
    <property type="entry name" value="Endo/exonu/phosph_ase_sf"/>
</dbReference>
<feature type="region of interest" description="Disordered" evidence="1">
    <location>
        <begin position="272"/>
        <end position="306"/>
    </location>
</feature>
<dbReference type="InterPro" id="IPR000477">
    <property type="entry name" value="RT_dom"/>
</dbReference>
<dbReference type="Proteomes" id="UP001367676">
    <property type="component" value="Unassembled WGS sequence"/>
</dbReference>
<dbReference type="InterPro" id="IPR005135">
    <property type="entry name" value="Endo/exonuclease/phosphatase"/>
</dbReference>
<sequence length="1649" mass="187766">MESEHEMNDNQLSNSAISDVAGGLTLSGGRGGPGVLPPNQVKASNALKDLNPATSRSTQPIPKPKWPDFLKDGTLRGRHPTPRNDAAKQHLAKLADLGIELEDVPFHYWEPQLTNETKGDFNLRRQNESKKMKQFLSEKEAEQEKSDDSENEKEKSLLADNQSLQDQINTLNKRLRHLSDQHDRLKDENRNLLRELEVLRSTPVSSQTVPTTENTTNQLKNTLAIVEDLNKNLAAQEKKYSSLQVAYSKEKKARENLDEVLRAEREKRRELEEKCKNLESMPTDTRRRSNDTTQSHPQQIPSFETELRKFKDEIRQMLSSEIRKLQEQNVPRPSFADRVRSAVNPPVGHSTPHPPTADKRANPDKRADTENPFVFPRGQKRLRNQNLRLDIASQDPPRTGASTRALDRTREPLLSAPETGNSASAPDRASNRRKFPRRKKPKPQSGDEKRINVDPDSTKILLLPSTPSQAVIETLQKAKVPSRSYGIKHVLPFGRSGAALITLKKEKAASFLEKAKEVGLREKEAQTPRLSRFVLHDVPCDLQPVDVADEVEELLGSKPSKVTILNYKGDSTGKMAIVDCNLDLFNQIKDKRSLLIGYVRCRIDKTVKIMRCTECNIHGHTRNNCKGIPQTAELGDNLCLDCQAYNAHVPNYLKRDYRHAPVSKETNNIRSEAIGRNHADIMAAQPTTIIQINTNHSLESVSLALKNAQNNQAVIIAVTEPYLYRGKMLSTSPFEAVHSESAAFLVRRDVKYSRIPLQSPNVVAIEIGDICLCSVYLSPNQDVDQICEVLDQLLLTKRKVLAMGDLNCRLSGYTNLRQRPRDRTVQSLIVKHGLDILNSNTPTMDHNGTLGINDYTLARHCPVSNWEVLTHLESLSDHKYIRFEIEINTGAGITVDRTDAELLRQAITSTPPPHIEVLGAADCYRWAEEITNYLSEMLKSATAPKVIKPKVLWWNDDLEEIHRTIKRLRRSAWRTKSTATKKLIKELRLDFRNAIEKSKKEAWRQFVTTNTPWGKPYKVMVTPRRTQQVLLSDEVLLTSKFGNEPVLQEPYIPPEQIPPHHQDMEVSQAEIRMFLKKVKNRSAPGDDGINYKAIKLLNIAYPYLLPAIYSACLKFGVFPDCWKLGKVIWIPKPDKDPKQEGSYRPITLLSTLGKLLERCMNRRLLRHTLESDVLSRRQFGFLPRISTEDSVRNLLADIDSRRTHFNFTAVVSIDIKGAFDYISWAHTLRELARWQFPEYLQCIVRDFLRNRVVKAGSCQVQLTRGCAQGSVLGGLLWNISYNYALEHFEPTSTRVTCYADDTAFVIGANNSRRLTEKINKLLEEVPVVLSQGGLLLSAGKTEVLVLRKKGCDSVPPIIRYTVEGLRRKSVRSIKYLGMMIDDRLLWGSHVRYLIEKSNVMLPKIVAVATNTFGYSNNARRIMLQGTIGAYFRYCSVIYSHALPAHRDGVVRLHREMVRCSGRLYRTVSYYPATAIANYPPLELDVYRTAIFQCWRKGYEWDRRQCLRLQFPLHELESRKSAMNAIEEQLLSVWQELYVTSGKGMWTQYLIPEVGVEIEGLDFDLAQALSGHGAFRAYLFKFKRSNTPLCECGEEETPNHVFRECHRHSCGRPASLVPLTSEVREYLRSTVAKLRQSERERERIVGRRVR</sequence>
<feature type="compositionally biased region" description="Basic and acidic residues" evidence="1">
    <location>
        <begin position="356"/>
        <end position="369"/>
    </location>
</feature>
<feature type="region of interest" description="Disordered" evidence="1">
    <location>
        <begin position="131"/>
        <end position="163"/>
    </location>
</feature>
<feature type="compositionally biased region" description="Gly residues" evidence="1">
    <location>
        <begin position="25"/>
        <end position="34"/>
    </location>
</feature>